<feature type="region of interest" description="Disordered" evidence="10">
    <location>
        <begin position="156"/>
        <end position="194"/>
    </location>
</feature>
<dbReference type="GO" id="GO:0044804">
    <property type="term" value="P:nucleophagy"/>
    <property type="evidence" value="ECO:0007669"/>
    <property type="project" value="TreeGrafter"/>
</dbReference>
<evidence type="ECO:0000256" key="7">
    <source>
        <dbReference type="ARBA" id="ARBA00022927"/>
    </source>
</evidence>
<keyword evidence="4" id="KW-0813">Transport</keyword>
<reference evidence="11" key="1">
    <citation type="submission" date="2018-08" db="EMBL/GenBank/DDBJ databases">
        <authorList>
            <person name="Cornetti L."/>
        </authorList>
    </citation>
    <scope>NUCLEOTIDE SEQUENCE</scope>
    <source>
        <strain evidence="11">FR-SA-1</strain>
    </source>
</reference>
<evidence type="ECO:0000313" key="11">
    <source>
        <dbReference type="EMBL" id="SVE80881.1"/>
    </source>
</evidence>
<feature type="compositionally biased region" description="Acidic residues" evidence="10">
    <location>
        <begin position="156"/>
        <end position="176"/>
    </location>
</feature>
<dbReference type="GO" id="GO:0000045">
    <property type="term" value="P:autophagosome assembly"/>
    <property type="evidence" value="ECO:0007669"/>
    <property type="project" value="TreeGrafter"/>
</dbReference>
<protein>
    <recommendedName>
        <fullName evidence="3">Ubiquitin-like-conjugating enzyme ATG3</fullName>
    </recommendedName>
    <alternativeName>
        <fullName evidence="9">Autophagy-related protein 3</fullName>
    </alternativeName>
</protein>
<dbReference type="GO" id="GO:0015031">
    <property type="term" value="P:protein transport"/>
    <property type="evidence" value="ECO:0007669"/>
    <property type="project" value="UniProtKB-KW"/>
</dbReference>
<keyword evidence="5" id="KW-0963">Cytoplasm</keyword>
<evidence type="ECO:0000256" key="10">
    <source>
        <dbReference type="SAM" id="MobiDB-lite"/>
    </source>
</evidence>
<keyword evidence="8" id="KW-0072">Autophagy</keyword>
<feature type="region of interest" description="Disordered" evidence="10">
    <location>
        <begin position="99"/>
        <end position="137"/>
    </location>
</feature>
<dbReference type="AlphaFoldDB" id="A0A4Y7MHN5"/>
<comment type="subcellular location">
    <subcellularLocation>
        <location evidence="1">Cytoplasm</location>
    </subcellularLocation>
</comment>
<dbReference type="GO" id="GO:0000407">
    <property type="term" value="C:phagophore assembly site"/>
    <property type="evidence" value="ECO:0007669"/>
    <property type="project" value="TreeGrafter"/>
</dbReference>
<proteinExistence type="evidence at transcript level"/>
<name>A0A4Y7MHN5_9CRUS</name>
<evidence type="ECO:0000256" key="1">
    <source>
        <dbReference type="ARBA" id="ARBA00004496"/>
    </source>
</evidence>
<accession>A0A4Y7MHN5</accession>
<sequence>MQNVINTVKGTALGVAEYLTPVLKDSKFKETGVLTPEEFVKAGDHLVHHCPTWQWATGDESKIKPYLPKNKQFLLTRNVPCYKRCKQLEYTDQEKIVQPEDGEGGWVDTHPTNENLTEGSATAEMSSEEKSDMEEAEDMQNNLGNAIADLALADDDDDGEAAVMEDSDLEDEEDEAEVKPTFDRENVKPKFSEPSGEIIQTRTYDLNITYDKYYQTPRLWVSGHDEVS</sequence>
<dbReference type="GO" id="GO:0061723">
    <property type="term" value="P:glycophagy"/>
    <property type="evidence" value="ECO:0007669"/>
    <property type="project" value="TreeGrafter"/>
</dbReference>
<gene>
    <name evidence="11" type="primary">EOG090X0AKX</name>
</gene>
<dbReference type="EMBL" id="LR011262">
    <property type="protein sequence ID" value="SVE80881.1"/>
    <property type="molecule type" value="mRNA"/>
</dbReference>
<keyword evidence="6" id="KW-0833">Ubl conjugation pathway</keyword>
<dbReference type="OrthoDB" id="1584384at2759"/>
<evidence type="ECO:0000256" key="5">
    <source>
        <dbReference type="ARBA" id="ARBA00022490"/>
    </source>
</evidence>
<evidence type="ECO:0000256" key="8">
    <source>
        <dbReference type="ARBA" id="ARBA00023006"/>
    </source>
</evidence>
<dbReference type="Pfam" id="PF03987">
    <property type="entry name" value="Autophagy_act_C"/>
    <property type="match status" value="1"/>
</dbReference>
<evidence type="ECO:0000256" key="4">
    <source>
        <dbReference type="ARBA" id="ARBA00022448"/>
    </source>
</evidence>
<comment type="similarity">
    <text evidence="2">Belongs to the ATG3 family.</text>
</comment>
<dbReference type="InterPro" id="IPR007135">
    <property type="entry name" value="Atg3/Atg10"/>
</dbReference>
<evidence type="ECO:0000256" key="3">
    <source>
        <dbReference type="ARBA" id="ARBA00017573"/>
    </source>
</evidence>
<evidence type="ECO:0000256" key="2">
    <source>
        <dbReference type="ARBA" id="ARBA00007683"/>
    </source>
</evidence>
<feature type="compositionally biased region" description="Basic and acidic residues" evidence="10">
    <location>
        <begin position="177"/>
        <end position="191"/>
    </location>
</feature>
<dbReference type="PANTHER" id="PTHR12866:SF2">
    <property type="entry name" value="UBIQUITIN-LIKE-CONJUGATING ENZYME ATG3"/>
    <property type="match status" value="1"/>
</dbReference>
<dbReference type="GO" id="GO:0000422">
    <property type="term" value="P:autophagy of mitochondrion"/>
    <property type="evidence" value="ECO:0007669"/>
    <property type="project" value="TreeGrafter"/>
</dbReference>
<dbReference type="GO" id="GO:0019776">
    <property type="term" value="F:Atg8-family ligase activity"/>
    <property type="evidence" value="ECO:0007669"/>
    <property type="project" value="TreeGrafter"/>
</dbReference>
<keyword evidence="7" id="KW-0653">Protein transport</keyword>
<dbReference type="GO" id="GO:0005829">
    <property type="term" value="C:cytosol"/>
    <property type="evidence" value="ECO:0007669"/>
    <property type="project" value="TreeGrafter"/>
</dbReference>
<feature type="compositionally biased region" description="Polar residues" evidence="10">
    <location>
        <begin position="110"/>
        <end position="120"/>
    </location>
</feature>
<evidence type="ECO:0000256" key="6">
    <source>
        <dbReference type="ARBA" id="ARBA00022786"/>
    </source>
</evidence>
<dbReference type="PANTHER" id="PTHR12866">
    <property type="entry name" value="UBIQUITIN-LIKE-CONJUGATING ENZYME ATG3"/>
    <property type="match status" value="1"/>
</dbReference>
<evidence type="ECO:0000256" key="9">
    <source>
        <dbReference type="ARBA" id="ARBA00034553"/>
    </source>
</evidence>
<organism evidence="11">
    <name type="scientific">Daphnia magna</name>
    <dbReference type="NCBI Taxonomy" id="35525"/>
    <lineage>
        <taxon>Eukaryota</taxon>
        <taxon>Metazoa</taxon>
        <taxon>Ecdysozoa</taxon>
        <taxon>Arthropoda</taxon>
        <taxon>Crustacea</taxon>
        <taxon>Branchiopoda</taxon>
        <taxon>Diplostraca</taxon>
        <taxon>Cladocera</taxon>
        <taxon>Anomopoda</taxon>
        <taxon>Daphniidae</taxon>
        <taxon>Daphnia</taxon>
    </lineage>
</organism>